<dbReference type="Pfam" id="PF08867">
    <property type="entry name" value="FRG"/>
    <property type="match status" value="1"/>
</dbReference>
<keyword evidence="3" id="KW-1185">Reference proteome</keyword>
<reference evidence="2 3" key="1">
    <citation type="submission" date="2017-09" db="EMBL/GenBank/DDBJ databases">
        <authorList>
            <person name="Ehlers B."/>
            <person name="Leendertz F.H."/>
        </authorList>
    </citation>
    <scope>NUCLEOTIDE SEQUENCE [LARGE SCALE GENOMIC DNA]</scope>
    <source>
        <strain evidence="2 3">CGMCC 1.10978</strain>
    </source>
</reference>
<dbReference type="AlphaFoldDB" id="A0A286D7Y6"/>
<evidence type="ECO:0000313" key="2">
    <source>
        <dbReference type="EMBL" id="SOD54782.1"/>
    </source>
</evidence>
<sequence>MFNFLVTASDGAWDLPGYEYPRGRFLEYTSDEIAASFRQLKELQLKALMELPCLFAYEGTDEPMRVGRLNSVKLRNNGSLLYIRPEFDPQIPPIPYEQIEPLKTALDIRDWELNRTHWAIKDEDLYEVLIGARLAPDGMTSPRVTKTDLPPASTPEFQANSVGAFIENVLDMNHHGREVFYRGHSNRSRYRLEPAILRKDDRGNFIYRDAEDRMYRELLVSNSVDFHGDVYTLDRLVRMQHYSLPTRLLDITSNPLIALYFACKSNLDDDGEVIVFSMDRHQIKYFDSDTASCIANLTRLPQDSKESIDYSSNDVRKFNRQLAVKRLLHFVKEEKPFFESRVDPRHLRSVICVKGKHTNSRIAFQSGAFLLFGHDATLDEGGTPEISVKRIGVSNKPAVLRQLDQLNINESTVFPYIESSAKYIASKFQFKDI</sequence>
<evidence type="ECO:0000259" key="1">
    <source>
        <dbReference type="SMART" id="SM00901"/>
    </source>
</evidence>
<gene>
    <name evidence="2" type="ORF">SAMN06296416_10542</name>
</gene>
<dbReference type="SMART" id="SM00901">
    <property type="entry name" value="FRG"/>
    <property type="match status" value="1"/>
</dbReference>
<dbReference type="RefSeq" id="WP_097122065.1">
    <property type="nucleotide sequence ID" value="NZ_OCND01000005.1"/>
</dbReference>
<dbReference type="Proteomes" id="UP000219374">
    <property type="component" value="Unassembled WGS sequence"/>
</dbReference>
<dbReference type="OrthoDB" id="9816036at2"/>
<protein>
    <submittedName>
        <fullName evidence="2">FRG domain-containing protein</fullName>
    </submittedName>
</protein>
<accession>A0A286D7Y6</accession>
<feature type="domain" description="FRG" evidence="1">
    <location>
        <begin position="175"/>
        <end position="274"/>
    </location>
</feature>
<organism evidence="2 3">
    <name type="scientific">Pseudoxanthomonas wuyuanensis</name>
    <dbReference type="NCBI Taxonomy" id="1073196"/>
    <lineage>
        <taxon>Bacteria</taxon>
        <taxon>Pseudomonadati</taxon>
        <taxon>Pseudomonadota</taxon>
        <taxon>Gammaproteobacteria</taxon>
        <taxon>Lysobacterales</taxon>
        <taxon>Lysobacteraceae</taxon>
        <taxon>Pseudoxanthomonas</taxon>
    </lineage>
</organism>
<proteinExistence type="predicted"/>
<name>A0A286D7Y6_9GAMM</name>
<evidence type="ECO:0000313" key="3">
    <source>
        <dbReference type="Proteomes" id="UP000219374"/>
    </source>
</evidence>
<dbReference type="EMBL" id="OCND01000005">
    <property type="protein sequence ID" value="SOD54782.1"/>
    <property type="molecule type" value="Genomic_DNA"/>
</dbReference>
<dbReference type="InterPro" id="IPR014966">
    <property type="entry name" value="FRG-dom"/>
</dbReference>